<gene>
    <name evidence="10" type="ORF">BGW38_004238</name>
</gene>
<dbReference type="InterPro" id="IPR040236">
    <property type="entry name" value="TMEM198"/>
</dbReference>
<dbReference type="InterPro" id="IPR025256">
    <property type="entry name" value="TM7S3/TM198-like_dom"/>
</dbReference>
<evidence type="ECO:0000256" key="4">
    <source>
        <dbReference type="ARBA" id="ARBA00022989"/>
    </source>
</evidence>
<evidence type="ECO:0000256" key="6">
    <source>
        <dbReference type="ARBA" id="ARBA00049737"/>
    </source>
</evidence>
<sequence>MSPICSILVMVLVRWDLKYYFFKPSSPYFWAWLLPGIVGAILSFRFWDLGVAFSGGFGGFALAMGINAASHNKLGTAGKWVILAILVLLGAAIATLYERFSIILGTSFAGASMIMYGIDEFIQIGYREILIILRTGRKSLVYNANKPVYIMLGCSLILAGVGIAWEFWHHAKPVLIDRRALFRIYGRPFGKRPRKLIGQRIKYRIRAMSWYEYLTGCMCLRRKTAEEVLFEDECEDVGQGQGSHQQKEHQTTGTTTSHNASSGEGKLDEKDRSSASSEVINGESSITTSSQTVSHLDVHTIVVGGDDDKRKRRESVVSVGSVSVVIEETDYVDASDSDTPTPDRLDSSAGSMITTVEITESSHQSNTSEHLQSTTTTGGTSTTTTVTLGAGESCHSSFSRTTTTTAAAGTTIISSGKAAMSSGDSIPGMITETTQVVVQNIIPEIVIIEDDYKESNEDTASETKSTVISGAVVGTSTSVLGAESSHSSSRSVHSNNSNTIQRVESGPNHEHDGSVVTTSTISSTTTTGNGGSSVSSTSATKSTKTTCSATTTTTSATTRSNTTSSTVTGSSLSSSSSSSTATVTTSDDVRTAIQ</sequence>
<evidence type="ECO:0000256" key="1">
    <source>
        <dbReference type="ARBA" id="ARBA00004141"/>
    </source>
</evidence>
<evidence type="ECO:0000256" key="3">
    <source>
        <dbReference type="ARBA" id="ARBA00022692"/>
    </source>
</evidence>
<evidence type="ECO:0000313" key="11">
    <source>
        <dbReference type="Proteomes" id="UP000780801"/>
    </source>
</evidence>
<organism evidence="10 11">
    <name type="scientific">Lunasporangiospora selenospora</name>
    <dbReference type="NCBI Taxonomy" id="979761"/>
    <lineage>
        <taxon>Eukaryota</taxon>
        <taxon>Fungi</taxon>
        <taxon>Fungi incertae sedis</taxon>
        <taxon>Mucoromycota</taxon>
        <taxon>Mortierellomycotina</taxon>
        <taxon>Mortierellomycetes</taxon>
        <taxon>Mortierellales</taxon>
        <taxon>Mortierellaceae</taxon>
        <taxon>Lunasporangiospora</taxon>
    </lineage>
</organism>
<evidence type="ECO:0000313" key="10">
    <source>
        <dbReference type="EMBL" id="KAF9579485.1"/>
    </source>
</evidence>
<dbReference type="Proteomes" id="UP000780801">
    <property type="component" value="Unassembled WGS sequence"/>
</dbReference>
<feature type="compositionally biased region" description="Low complexity" evidence="7">
    <location>
        <begin position="373"/>
        <end position="386"/>
    </location>
</feature>
<comment type="caution">
    <text evidence="10">The sequence shown here is derived from an EMBL/GenBank/DDBJ whole genome shotgun (WGS) entry which is preliminary data.</text>
</comment>
<feature type="compositionally biased region" description="Polar residues" evidence="7">
    <location>
        <begin position="359"/>
        <end position="372"/>
    </location>
</feature>
<feature type="domain" description="TM7S3/TM198-like" evidence="9">
    <location>
        <begin position="28"/>
        <end position="165"/>
    </location>
</feature>
<keyword evidence="11" id="KW-1185">Reference proteome</keyword>
<name>A0A9P6FRM9_9FUNG</name>
<reference evidence="10" key="1">
    <citation type="journal article" date="2020" name="Fungal Divers.">
        <title>Resolving the Mortierellaceae phylogeny through synthesis of multi-gene phylogenetics and phylogenomics.</title>
        <authorList>
            <person name="Vandepol N."/>
            <person name="Liber J."/>
            <person name="Desiro A."/>
            <person name="Na H."/>
            <person name="Kennedy M."/>
            <person name="Barry K."/>
            <person name="Grigoriev I.V."/>
            <person name="Miller A.N."/>
            <person name="O'Donnell K."/>
            <person name="Stajich J.E."/>
            <person name="Bonito G."/>
        </authorList>
    </citation>
    <scope>NUCLEOTIDE SEQUENCE</scope>
    <source>
        <strain evidence="10">KOD1015</strain>
    </source>
</reference>
<keyword evidence="3 8" id="KW-0812">Transmembrane</keyword>
<dbReference type="Pfam" id="PF13886">
    <property type="entry name" value="TM7S3_TM198"/>
    <property type="match status" value="1"/>
</dbReference>
<feature type="compositionally biased region" description="Polar residues" evidence="7">
    <location>
        <begin position="251"/>
        <end position="262"/>
    </location>
</feature>
<feature type="compositionally biased region" description="Low complexity" evidence="7">
    <location>
        <begin position="514"/>
        <end position="586"/>
    </location>
</feature>
<feature type="transmembrane region" description="Helical" evidence="8">
    <location>
        <begin position="50"/>
        <end position="68"/>
    </location>
</feature>
<feature type="region of interest" description="Disordered" evidence="7">
    <location>
        <begin position="359"/>
        <end position="386"/>
    </location>
</feature>
<evidence type="ECO:0000256" key="5">
    <source>
        <dbReference type="ARBA" id="ARBA00023136"/>
    </source>
</evidence>
<feature type="transmembrane region" description="Helical" evidence="8">
    <location>
        <begin position="147"/>
        <end position="168"/>
    </location>
</feature>
<dbReference type="GO" id="GO:0005886">
    <property type="term" value="C:plasma membrane"/>
    <property type="evidence" value="ECO:0007669"/>
    <property type="project" value="TreeGrafter"/>
</dbReference>
<comment type="subcellular location">
    <subcellularLocation>
        <location evidence="1">Membrane</location>
        <topology evidence="1">Multi-pass membrane protein</topology>
    </subcellularLocation>
</comment>
<feature type="transmembrane region" description="Helical" evidence="8">
    <location>
        <begin position="27"/>
        <end position="44"/>
    </location>
</feature>
<dbReference type="AlphaFoldDB" id="A0A9P6FRM9"/>
<feature type="compositionally biased region" description="Low complexity" evidence="7">
    <location>
        <begin position="484"/>
        <end position="498"/>
    </location>
</feature>
<dbReference type="EMBL" id="JAABOA010002723">
    <property type="protein sequence ID" value="KAF9579485.1"/>
    <property type="molecule type" value="Genomic_DNA"/>
</dbReference>
<dbReference type="PANTHER" id="PTHR31247">
    <property type="entry name" value="TRANSMEMBRANE PROTEIN 198 FAMILY MEMBER"/>
    <property type="match status" value="1"/>
</dbReference>
<evidence type="ECO:0000256" key="2">
    <source>
        <dbReference type="ARBA" id="ARBA00006244"/>
    </source>
</evidence>
<comment type="similarity">
    <text evidence="2">Belongs to the TMEM198 family.</text>
</comment>
<keyword evidence="5 8" id="KW-0472">Membrane</keyword>
<evidence type="ECO:0000256" key="8">
    <source>
        <dbReference type="SAM" id="Phobius"/>
    </source>
</evidence>
<proteinExistence type="inferred from homology"/>
<feature type="compositionally biased region" description="Polar residues" evidence="7">
    <location>
        <begin position="274"/>
        <end position="292"/>
    </location>
</feature>
<evidence type="ECO:0000259" key="9">
    <source>
        <dbReference type="Pfam" id="PF13886"/>
    </source>
</evidence>
<keyword evidence="4 8" id="KW-1133">Transmembrane helix</keyword>
<dbReference type="PANTHER" id="PTHR31247:SF5">
    <property type="entry name" value="DUF4203 DOMAIN-CONTAINING PROTEIN"/>
    <property type="match status" value="1"/>
</dbReference>
<protein>
    <recommendedName>
        <fullName evidence="6">Transmembrane protein 198</fullName>
    </recommendedName>
</protein>
<feature type="transmembrane region" description="Helical" evidence="8">
    <location>
        <begin position="80"/>
        <end position="97"/>
    </location>
</feature>
<feature type="region of interest" description="Disordered" evidence="7">
    <location>
        <begin position="238"/>
        <end position="292"/>
    </location>
</feature>
<accession>A0A9P6FRM9</accession>
<evidence type="ECO:0000256" key="7">
    <source>
        <dbReference type="SAM" id="MobiDB-lite"/>
    </source>
</evidence>
<dbReference type="OrthoDB" id="102260at2759"/>
<feature type="region of interest" description="Disordered" evidence="7">
    <location>
        <begin position="479"/>
        <end position="594"/>
    </location>
</feature>